<dbReference type="EMBL" id="FNFM01000001">
    <property type="protein sequence ID" value="SDJ67631.1"/>
    <property type="molecule type" value="Genomic_DNA"/>
</dbReference>
<evidence type="ECO:0000313" key="1">
    <source>
        <dbReference type="EMBL" id="SDJ67631.1"/>
    </source>
</evidence>
<proteinExistence type="predicted"/>
<name>A0A1G8VNJ8_ACTMZ</name>
<dbReference type="OrthoDB" id="5192565at2"/>
<dbReference type="Proteomes" id="UP000199213">
    <property type="component" value="Unassembled WGS sequence"/>
</dbReference>
<gene>
    <name evidence="1" type="ORF">SAMN04487820_101214</name>
</gene>
<dbReference type="AlphaFoldDB" id="A0A1G8VNJ8"/>
<reference evidence="2" key="1">
    <citation type="submission" date="2016-10" db="EMBL/GenBank/DDBJ databases">
        <authorList>
            <person name="Varghese N."/>
            <person name="Submissions S."/>
        </authorList>
    </citation>
    <scope>NUCLEOTIDE SEQUENCE [LARGE SCALE GENOMIC DNA]</scope>
    <source>
        <strain evidence="2">DSM 45460</strain>
    </source>
</reference>
<sequence>MPSKYNVRHPGVRVWCGNESGCSSSLLVWISRWTPELIRIETPTVFHRTVWTVEQAVQLRDVLTSAVQTGGESW</sequence>
<keyword evidence="2" id="KW-1185">Reference proteome</keyword>
<organism evidence="1 2">
    <name type="scientific">Actinopolyspora mzabensis</name>
    <dbReference type="NCBI Taxonomy" id="995066"/>
    <lineage>
        <taxon>Bacteria</taxon>
        <taxon>Bacillati</taxon>
        <taxon>Actinomycetota</taxon>
        <taxon>Actinomycetes</taxon>
        <taxon>Actinopolysporales</taxon>
        <taxon>Actinopolysporaceae</taxon>
        <taxon>Actinopolyspora</taxon>
    </lineage>
</organism>
<evidence type="ECO:0000313" key="2">
    <source>
        <dbReference type="Proteomes" id="UP000199213"/>
    </source>
</evidence>
<protein>
    <submittedName>
        <fullName evidence="1">Uncharacterized protein</fullName>
    </submittedName>
</protein>
<accession>A0A1G8VNJ8</accession>